<keyword evidence="2" id="KW-0030">Aminoacyl-tRNA synthetase</keyword>
<dbReference type="SUPFAM" id="SSF101353">
    <property type="entry name" value="Putative anticodon-binding domain of alanyl-tRNA synthetase (AlaRS)"/>
    <property type="match status" value="1"/>
</dbReference>
<dbReference type="PANTHER" id="PTHR11777">
    <property type="entry name" value="ALANYL-TRNA SYNTHETASE"/>
    <property type="match status" value="1"/>
</dbReference>
<dbReference type="Pfam" id="PF01411">
    <property type="entry name" value="tRNA-synt_2c"/>
    <property type="match status" value="1"/>
</dbReference>
<dbReference type="RefSeq" id="XP_041229064.1">
    <property type="nucleotide sequence ID" value="XM_041369217.1"/>
</dbReference>
<keyword evidence="3" id="KW-1185">Reference proteome</keyword>
<proteinExistence type="predicted"/>
<dbReference type="GO" id="GO:0005739">
    <property type="term" value="C:mitochondrion"/>
    <property type="evidence" value="ECO:0007669"/>
    <property type="project" value="TreeGrafter"/>
</dbReference>
<dbReference type="GO" id="GO:0004813">
    <property type="term" value="F:alanine-tRNA ligase activity"/>
    <property type="evidence" value="ECO:0007669"/>
    <property type="project" value="InterPro"/>
</dbReference>
<evidence type="ECO:0000313" key="3">
    <source>
        <dbReference type="Proteomes" id="UP001195769"/>
    </source>
</evidence>
<dbReference type="InterPro" id="IPR018162">
    <property type="entry name" value="Ala-tRNA-ligase_IIc_anticod-bd"/>
</dbReference>
<dbReference type="GeneID" id="64663515"/>
<dbReference type="GO" id="GO:0005524">
    <property type="term" value="F:ATP binding"/>
    <property type="evidence" value="ECO:0007669"/>
    <property type="project" value="InterPro"/>
</dbReference>
<protein>
    <submittedName>
        <fullName evidence="2">tRNA synthetases class II (A)-domain-containing protein</fullName>
    </submittedName>
</protein>
<dbReference type="AlphaFoldDB" id="A0AAD4EC14"/>
<organism evidence="2 3">
    <name type="scientific">Suillus fuscotomentosus</name>
    <dbReference type="NCBI Taxonomy" id="1912939"/>
    <lineage>
        <taxon>Eukaryota</taxon>
        <taxon>Fungi</taxon>
        <taxon>Dikarya</taxon>
        <taxon>Basidiomycota</taxon>
        <taxon>Agaricomycotina</taxon>
        <taxon>Agaricomycetes</taxon>
        <taxon>Agaricomycetidae</taxon>
        <taxon>Boletales</taxon>
        <taxon>Suillineae</taxon>
        <taxon>Suillaceae</taxon>
        <taxon>Suillus</taxon>
    </lineage>
</organism>
<name>A0AAD4EC14_9AGAM</name>
<comment type="caution">
    <text evidence="2">The sequence shown here is derived from an EMBL/GenBank/DDBJ whole genome shotgun (WGS) entry which is preliminary data.</text>
</comment>
<evidence type="ECO:0000313" key="2">
    <source>
        <dbReference type="EMBL" id="KAG1903489.1"/>
    </source>
</evidence>
<dbReference type="InterPro" id="IPR050058">
    <property type="entry name" value="Ala-tRNA_ligase"/>
</dbReference>
<keyword evidence="2" id="KW-0436">Ligase</keyword>
<gene>
    <name evidence="2" type="ORF">F5891DRAFT_1212338</name>
</gene>
<dbReference type="Proteomes" id="UP001195769">
    <property type="component" value="Unassembled WGS sequence"/>
</dbReference>
<accession>A0AAD4EC14</accession>
<evidence type="ECO:0000259" key="1">
    <source>
        <dbReference type="Pfam" id="PF01411"/>
    </source>
</evidence>
<dbReference type="InterPro" id="IPR018164">
    <property type="entry name" value="Ala-tRNA-synth_IIc_N"/>
</dbReference>
<dbReference type="SUPFAM" id="SSF81995">
    <property type="entry name" value="beta-sandwich domain of Sec23/24"/>
    <property type="match status" value="1"/>
</dbReference>
<feature type="domain" description="Alanyl-tRNA synthetase class IIc N-terminal" evidence="1">
    <location>
        <begin position="1"/>
        <end position="77"/>
    </location>
</feature>
<sequence length="198" mass="22684">MGDAFPELTKKQGDIKEILDEEEESFSRTLDRGEKLFDQYATRTKDLGVNELNGADVWRLYDTYGFHVDLTRLMAAGNSSHHHLVYRRMQTLACSNLRLDGSLVHTLQLSRLPACTSAIEADTYYPRLRFGPPPFHPVPHNLLEFRKHTHQCNQCLRMASFQGNFFVCSTDLPAVPTNQSYAVEIQIEYTLTQPFVVM</sequence>
<dbReference type="GO" id="GO:0006419">
    <property type="term" value="P:alanyl-tRNA aminoacylation"/>
    <property type="evidence" value="ECO:0007669"/>
    <property type="project" value="InterPro"/>
</dbReference>
<dbReference type="EMBL" id="JABBWK010000013">
    <property type="protein sequence ID" value="KAG1903489.1"/>
    <property type="molecule type" value="Genomic_DNA"/>
</dbReference>
<dbReference type="GO" id="GO:0002161">
    <property type="term" value="F:aminoacyl-tRNA deacylase activity"/>
    <property type="evidence" value="ECO:0007669"/>
    <property type="project" value="TreeGrafter"/>
</dbReference>
<dbReference type="PANTHER" id="PTHR11777:SF9">
    <property type="entry name" value="ALANINE--TRNA LIGASE, CYTOPLASMIC"/>
    <property type="match status" value="1"/>
</dbReference>
<reference evidence="2" key="1">
    <citation type="journal article" date="2020" name="New Phytol.">
        <title>Comparative genomics reveals dynamic genome evolution in host specialist ectomycorrhizal fungi.</title>
        <authorList>
            <person name="Lofgren L.A."/>
            <person name="Nguyen N.H."/>
            <person name="Vilgalys R."/>
            <person name="Ruytinx J."/>
            <person name="Liao H.L."/>
            <person name="Branco S."/>
            <person name="Kuo A."/>
            <person name="LaButti K."/>
            <person name="Lipzen A."/>
            <person name="Andreopoulos W."/>
            <person name="Pangilinan J."/>
            <person name="Riley R."/>
            <person name="Hundley H."/>
            <person name="Na H."/>
            <person name="Barry K."/>
            <person name="Grigoriev I.V."/>
            <person name="Stajich J.E."/>
            <person name="Kennedy P.G."/>
        </authorList>
    </citation>
    <scope>NUCLEOTIDE SEQUENCE</scope>
    <source>
        <strain evidence="2">FC203</strain>
    </source>
</reference>